<name>U5L796_9BACI</name>
<feature type="transmembrane region" description="Helical" evidence="1">
    <location>
        <begin position="70"/>
        <end position="90"/>
    </location>
</feature>
<dbReference type="HOGENOM" id="CLU_179054_1_0_9"/>
<keyword evidence="1" id="KW-0812">Transmembrane</keyword>
<dbReference type="PATRIC" id="fig|1367477.3.peg.1694"/>
<dbReference type="Proteomes" id="UP000017805">
    <property type="component" value="Chromosome"/>
</dbReference>
<accession>U5L796</accession>
<evidence type="ECO:0000313" key="3">
    <source>
        <dbReference type="Proteomes" id="UP000017805"/>
    </source>
</evidence>
<reference evidence="2 3" key="1">
    <citation type="submission" date="2013-07" db="EMBL/GenBank/DDBJ databases">
        <title>Complete genome sequence of Bacillus infantis NRRL B-14911 that has potential to induce cardiac disease by antigenic mimicry.</title>
        <authorList>
            <person name="Massilamany C."/>
            <person name="Smith T.P.L."/>
            <person name="Loy J.D."/>
            <person name="Barletta R."/>
            <person name="Reddy J."/>
        </authorList>
    </citation>
    <scope>NUCLEOTIDE SEQUENCE [LARGE SCALE GENOMIC DNA]</scope>
    <source>
        <strain evidence="2 3">NRRL B-14911</strain>
    </source>
</reference>
<evidence type="ECO:0000256" key="1">
    <source>
        <dbReference type="SAM" id="Phobius"/>
    </source>
</evidence>
<proteinExistence type="predicted"/>
<gene>
    <name evidence="2" type="ORF">N288_08810</name>
</gene>
<dbReference type="KEGG" id="bif:N288_08810"/>
<keyword evidence="1" id="KW-1133">Transmembrane helix</keyword>
<organism evidence="2 3">
    <name type="scientific">Bacillus infantis NRRL B-14911</name>
    <dbReference type="NCBI Taxonomy" id="1367477"/>
    <lineage>
        <taxon>Bacteria</taxon>
        <taxon>Bacillati</taxon>
        <taxon>Bacillota</taxon>
        <taxon>Bacilli</taxon>
        <taxon>Bacillales</taxon>
        <taxon>Bacillaceae</taxon>
        <taxon>Bacillus</taxon>
    </lineage>
</organism>
<feature type="transmembrane region" description="Helical" evidence="1">
    <location>
        <begin position="43"/>
        <end position="63"/>
    </location>
</feature>
<keyword evidence="3" id="KW-1185">Reference proteome</keyword>
<dbReference type="EMBL" id="CP006643">
    <property type="protein sequence ID" value="AGX03684.1"/>
    <property type="molecule type" value="Genomic_DNA"/>
</dbReference>
<dbReference type="AlphaFoldDB" id="U5L796"/>
<protein>
    <submittedName>
        <fullName evidence="2">Uncharacterized protein</fullName>
    </submittedName>
</protein>
<keyword evidence="1" id="KW-0472">Membrane</keyword>
<evidence type="ECO:0000313" key="2">
    <source>
        <dbReference type="EMBL" id="AGX03684.1"/>
    </source>
</evidence>
<sequence>MKGIYIAIGGVYMKTYSVIMIQLIIWSGYTFLEWLSKHDHPVYNVLMFFVFFYLAVILGNFIIKSPKRTFMVTMLSLGLYGCFQAALAFIHY</sequence>
<feature type="transmembrane region" description="Helical" evidence="1">
    <location>
        <begin position="12"/>
        <end position="31"/>
    </location>
</feature>